<keyword evidence="8" id="KW-0066">ATP synthesis</keyword>
<dbReference type="AlphaFoldDB" id="A0A8S0UMA2"/>
<keyword evidence="5" id="KW-0375">Hydrogen ion transport</keyword>
<protein>
    <submittedName>
        <fullName evidence="10">ATP synthase delta chain, chloroplastic</fullName>
    </submittedName>
</protein>
<evidence type="ECO:0000256" key="3">
    <source>
        <dbReference type="ARBA" id="ARBA00011648"/>
    </source>
</evidence>
<evidence type="ECO:0000313" key="11">
    <source>
        <dbReference type="Proteomes" id="UP000594638"/>
    </source>
</evidence>
<dbReference type="OrthoDB" id="1262810at2759"/>
<accession>A0A8S0UMA2</accession>
<dbReference type="Gramene" id="OE9A066304T1">
    <property type="protein sequence ID" value="OE9A066304C1"/>
    <property type="gene ID" value="OE9A066304"/>
</dbReference>
<dbReference type="PRINTS" id="PR00125">
    <property type="entry name" value="ATPASEDELTA"/>
</dbReference>
<evidence type="ECO:0000256" key="2">
    <source>
        <dbReference type="ARBA" id="ARBA00007046"/>
    </source>
</evidence>
<keyword evidence="7" id="KW-0472">Membrane</keyword>
<dbReference type="Pfam" id="PF00213">
    <property type="entry name" value="OSCP"/>
    <property type="match status" value="1"/>
</dbReference>
<evidence type="ECO:0000256" key="1">
    <source>
        <dbReference type="ARBA" id="ARBA00004370"/>
    </source>
</evidence>
<evidence type="ECO:0000256" key="6">
    <source>
        <dbReference type="ARBA" id="ARBA00023065"/>
    </source>
</evidence>
<keyword evidence="11" id="KW-1185">Reference proteome</keyword>
<dbReference type="EMBL" id="CACTIH010007683">
    <property type="protein sequence ID" value="CAA3017194.1"/>
    <property type="molecule type" value="Genomic_DNA"/>
</dbReference>
<dbReference type="HAMAP" id="MF_01416">
    <property type="entry name" value="ATP_synth_delta_bact"/>
    <property type="match status" value="1"/>
</dbReference>
<name>A0A8S0UMA2_OLEEU</name>
<evidence type="ECO:0000256" key="8">
    <source>
        <dbReference type="ARBA" id="ARBA00023310"/>
    </source>
</evidence>
<keyword evidence="6" id="KW-0406">Ion transport</keyword>
<gene>
    <name evidence="10" type="ORF">OLEA9_A066304</name>
</gene>
<dbReference type="PANTHER" id="PTHR11910">
    <property type="entry name" value="ATP SYNTHASE DELTA CHAIN"/>
    <property type="match status" value="1"/>
</dbReference>
<dbReference type="SUPFAM" id="SSF47928">
    <property type="entry name" value="N-terminal domain of the delta subunit of the F1F0-ATP synthase"/>
    <property type="match status" value="1"/>
</dbReference>
<dbReference type="Proteomes" id="UP000594638">
    <property type="component" value="Unassembled WGS sequence"/>
</dbReference>
<comment type="caution">
    <text evidence="10">The sequence shown here is derived from an EMBL/GenBank/DDBJ whole genome shotgun (WGS) entry which is preliminary data.</text>
</comment>
<organism evidence="10 11">
    <name type="scientific">Olea europaea subsp. europaea</name>
    <dbReference type="NCBI Taxonomy" id="158383"/>
    <lineage>
        <taxon>Eukaryota</taxon>
        <taxon>Viridiplantae</taxon>
        <taxon>Streptophyta</taxon>
        <taxon>Embryophyta</taxon>
        <taxon>Tracheophyta</taxon>
        <taxon>Spermatophyta</taxon>
        <taxon>Magnoliopsida</taxon>
        <taxon>eudicotyledons</taxon>
        <taxon>Gunneridae</taxon>
        <taxon>Pentapetalae</taxon>
        <taxon>asterids</taxon>
        <taxon>lamiids</taxon>
        <taxon>Lamiales</taxon>
        <taxon>Oleaceae</taxon>
        <taxon>Oleeae</taxon>
        <taxon>Olea</taxon>
    </lineage>
</organism>
<evidence type="ECO:0000256" key="9">
    <source>
        <dbReference type="SAM" id="MobiDB-lite"/>
    </source>
</evidence>
<dbReference type="NCBIfam" id="TIGR01145">
    <property type="entry name" value="ATP_synt_delta"/>
    <property type="match status" value="1"/>
</dbReference>
<dbReference type="InterPro" id="IPR000711">
    <property type="entry name" value="ATPase_OSCP/dsu"/>
</dbReference>
<dbReference type="Gene3D" id="1.10.520.20">
    <property type="entry name" value="N-terminal domain of the delta subunit of the F1F0-ATP synthase"/>
    <property type="match status" value="1"/>
</dbReference>
<dbReference type="GO" id="GO:0046933">
    <property type="term" value="F:proton-transporting ATP synthase activity, rotational mechanism"/>
    <property type="evidence" value="ECO:0007669"/>
    <property type="project" value="InterPro"/>
</dbReference>
<evidence type="ECO:0000313" key="10">
    <source>
        <dbReference type="EMBL" id="CAA3017194.1"/>
    </source>
</evidence>
<keyword evidence="4" id="KW-0813">Transport</keyword>
<dbReference type="InterPro" id="IPR020781">
    <property type="entry name" value="ATPase_OSCP/d_CS"/>
</dbReference>
<reference evidence="10 11" key="1">
    <citation type="submission" date="2019-12" db="EMBL/GenBank/DDBJ databases">
        <authorList>
            <person name="Alioto T."/>
            <person name="Alioto T."/>
            <person name="Gomez Garrido J."/>
        </authorList>
    </citation>
    <scope>NUCLEOTIDE SEQUENCE [LARGE SCALE GENOMIC DNA]</scope>
</reference>
<dbReference type="PROSITE" id="PS00389">
    <property type="entry name" value="ATPASE_DELTA"/>
    <property type="match status" value="1"/>
</dbReference>
<comment type="similarity">
    <text evidence="2">Belongs to the ATPase delta chain family.</text>
</comment>
<evidence type="ECO:0000256" key="5">
    <source>
        <dbReference type="ARBA" id="ARBA00022781"/>
    </source>
</evidence>
<feature type="compositionally biased region" description="Polar residues" evidence="9">
    <location>
        <begin position="7"/>
        <end position="25"/>
    </location>
</feature>
<sequence>MAAAAALQQTPITFQSRSPSSTQLRSRPSVKFSFCTGVKFPKLTIKPLLRRNRSGGGASGARMAESAAGSYALALSDVAKSNNTLEQTSADIEKLEKFFSNPDVVQFFTNPTIDDEKKIAIVDEIAKSSSLQPHVINFLNILVDMKRIELIKEIVKEFEVIYNKLTDTELAIVTSVVNLESQHLSQIAKEVQKLTGAKNVRIKNVIDPSLVAGFTIRYGSSGSKLIDMSVKTQLEEIAAQLEIGDIQLAA</sequence>
<comment type="subunit">
    <text evidence="3">F-type ATPases have 2 components, CF(1) - the catalytic core - and CF(0) - the membrane proton channel. CF(1) has five subunits: alpha(3), beta(3), gamma(1), delta(1), epsilon(1). CF(0) has three main subunits: a, b and c.</text>
</comment>
<feature type="region of interest" description="Disordered" evidence="9">
    <location>
        <begin position="1"/>
        <end position="25"/>
    </location>
</feature>
<evidence type="ECO:0000256" key="7">
    <source>
        <dbReference type="ARBA" id="ARBA00023136"/>
    </source>
</evidence>
<comment type="subcellular location">
    <subcellularLocation>
        <location evidence="1">Membrane</location>
    </subcellularLocation>
</comment>
<dbReference type="GO" id="GO:0016020">
    <property type="term" value="C:membrane"/>
    <property type="evidence" value="ECO:0007669"/>
    <property type="project" value="UniProtKB-SubCell"/>
</dbReference>
<dbReference type="InterPro" id="IPR026015">
    <property type="entry name" value="ATP_synth_OSCP/delta_N_sf"/>
</dbReference>
<evidence type="ECO:0000256" key="4">
    <source>
        <dbReference type="ARBA" id="ARBA00022448"/>
    </source>
</evidence>
<proteinExistence type="inferred from homology"/>